<feature type="non-terminal residue" evidence="1">
    <location>
        <position position="1"/>
    </location>
</feature>
<sequence>MYLYIIPLVVNVQTLSDGHCGISHSEEPLAEGIHWKNDEITQTLPQIPSDSTNAPQKALFDSATERQMHQRKWRCKKPADSTLNTYSIQLLS</sequence>
<name>N6UC25_DENPD</name>
<gene>
    <name evidence="1" type="ORF">YQE_05338</name>
</gene>
<organism evidence="1">
    <name type="scientific">Dendroctonus ponderosae</name>
    <name type="common">Mountain pine beetle</name>
    <dbReference type="NCBI Taxonomy" id="77166"/>
    <lineage>
        <taxon>Eukaryota</taxon>
        <taxon>Metazoa</taxon>
        <taxon>Ecdysozoa</taxon>
        <taxon>Arthropoda</taxon>
        <taxon>Hexapoda</taxon>
        <taxon>Insecta</taxon>
        <taxon>Pterygota</taxon>
        <taxon>Neoptera</taxon>
        <taxon>Endopterygota</taxon>
        <taxon>Coleoptera</taxon>
        <taxon>Polyphaga</taxon>
        <taxon>Cucujiformia</taxon>
        <taxon>Curculionidae</taxon>
        <taxon>Scolytinae</taxon>
        <taxon>Dendroctonus</taxon>
    </lineage>
</organism>
<accession>N6UC25</accession>
<proteinExistence type="predicted"/>
<dbReference type="EMBL" id="KB740923">
    <property type="protein sequence ID" value="ENN78186.1"/>
    <property type="molecule type" value="Genomic_DNA"/>
</dbReference>
<dbReference type="AlphaFoldDB" id="N6UC25"/>
<protein>
    <submittedName>
        <fullName evidence="1">Uncharacterized protein</fullName>
    </submittedName>
</protein>
<reference evidence="1" key="1">
    <citation type="journal article" date="2013" name="Genome Biol.">
        <title>Draft genome of the mountain pine beetle, Dendroctonus ponderosae Hopkins, a major forest pest.</title>
        <authorList>
            <person name="Keeling C.I."/>
            <person name="Yuen M.M."/>
            <person name="Liao N.Y."/>
            <person name="Docking T.R."/>
            <person name="Chan S.K."/>
            <person name="Taylor G.A."/>
            <person name="Palmquist D.L."/>
            <person name="Jackman S.D."/>
            <person name="Nguyen A."/>
            <person name="Li M."/>
            <person name="Henderson H."/>
            <person name="Janes J.K."/>
            <person name="Zhao Y."/>
            <person name="Pandoh P."/>
            <person name="Moore R."/>
            <person name="Sperling F.A."/>
            <person name="Huber D.P."/>
            <person name="Birol I."/>
            <person name="Jones S.J."/>
            <person name="Bohlmann J."/>
        </authorList>
    </citation>
    <scope>NUCLEOTIDE SEQUENCE</scope>
</reference>
<dbReference type="HOGENOM" id="CLU_2415549_0_0_1"/>
<evidence type="ECO:0000313" key="1">
    <source>
        <dbReference type="EMBL" id="ENN78186.1"/>
    </source>
</evidence>